<dbReference type="AlphaFoldDB" id="A0A6G9RKP0"/>
<dbReference type="RefSeq" id="WP_167575914.1">
    <property type="nucleotide sequence ID" value="NZ_CP050321.1"/>
</dbReference>
<reference evidence="1 2" key="1">
    <citation type="submission" date="2020-02" db="EMBL/GenBank/DDBJ databases">
        <title>Whole genome PO2S7.</title>
        <authorList>
            <person name="Singha K.M."/>
        </authorList>
    </citation>
    <scope>NUCLEOTIDE SEQUENCE [LARGE SCALE GENOMIC DNA]</scope>
    <source>
        <strain evidence="1 2">PO2S7</strain>
    </source>
</reference>
<evidence type="ECO:0000313" key="2">
    <source>
        <dbReference type="Proteomes" id="UP000503580"/>
    </source>
</evidence>
<keyword evidence="2" id="KW-1185">Reference proteome</keyword>
<sequence length="61" mass="6818">MWGLVVACLASQPCTDEVINTYPTEIACEVDKPLYEGRNPECLEIAGFIRKGEYNDIPDPE</sequence>
<dbReference type="KEGG" id="kgn:GY169_12310"/>
<evidence type="ECO:0000313" key="1">
    <source>
        <dbReference type="EMBL" id="QIR27536.1"/>
    </source>
</evidence>
<name>A0A6G9RKP0_9ENTR</name>
<dbReference type="Proteomes" id="UP000503580">
    <property type="component" value="Chromosome"/>
</dbReference>
<protein>
    <submittedName>
        <fullName evidence="1">Uncharacterized protein</fullName>
    </submittedName>
</protein>
<accession>A0A6G9RKP0</accession>
<proteinExistence type="predicted"/>
<gene>
    <name evidence="1" type="ORF">GY169_12310</name>
</gene>
<organism evidence="1 2">
    <name type="scientific">Kluyvera genomosp. 3</name>
    <dbReference type="NCBI Taxonomy" id="2774055"/>
    <lineage>
        <taxon>Bacteria</taxon>
        <taxon>Pseudomonadati</taxon>
        <taxon>Pseudomonadota</taxon>
        <taxon>Gammaproteobacteria</taxon>
        <taxon>Enterobacterales</taxon>
        <taxon>Enterobacteriaceae</taxon>
        <taxon>Kluyvera</taxon>
    </lineage>
</organism>
<dbReference type="EMBL" id="CP050321">
    <property type="protein sequence ID" value="QIR27536.1"/>
    <property type="molecule type" value="Genomic_DNA"/>
</dbReference>